<evidence type="ECO:0000256" key="1">
    <source>
        <dbReference type="SAM" id="Phobius"/>
    </source>
</evidence>
<keyword evidence="2" id="KW-1185">Reference proteome</keyword>
<dbReference type="WBParaSite" id="nRc.2.0.1.t03597-RA">
    <property type="protein sequence ID" value="nRc.2.0.1.t03597-RA"/>
    <property type="gene ID" value="nRc.2.0.1.g03597"/>
</dbReference>
<reference evidence="3" key="1">
    <citation type="submission" date="2022-11" db="UniProtKB">
        <authorList>
            <consortium name="WormBaseParasite"/>
        </authorList>
    </citation>
    <scope>IDENTIFICATION</scope>
</reference>
<dbReference type="AlphaFoldDB" id="A0A915HQF7"/>
<accession>A0A915HQF7</accession>
<protein>
    <submittedName>
        <fullName evidence="3">G protein-coupled receptor</fullName>
    </submittedName>
</protein>
<evidence type="ECO:0000313" key="2">
    <source>
        <dbReference type="Proteomes" id="UP000887565"/>
    </source>
</evidence>
<dbReference type="Proteomes" id="UP000887565">
    <property type="component" value="Unplaced"/>
</dbReference>
<organism evidence="2 3">
    <name type="scientific">Romanomermis culicivorax</name>
    <name type="common">Nematode worm</name>
    <dbReference type="NCBI Taxonomy" id="13658"/>
    <lineage>
        <taxon>Eukaryota</taxon>
        <taxon>Metazoa</taxon>
        <taxon>Ecdysozoa</taxon>
        <taxon>Nematoda</taxon>
        <taxon>Enoplea</taxon>
        <taxon>Dorylaimia</taxon>
        <taxon>Mermithida</taxon>
        <taxon>Mermithoidea</taxon>
        <taxon>Mermithidae</taxon>
        <taxon>Romanomermis</taxon>
    </lineage>
</organism>
<keyword evidence="1" id="KW-0472">Membrane</keyword>
<proteinExistence type="predicted"/>
<feature type="transmembrane region" description="Helical" evidence="1">
    <location>
        <begin position="218"/>
        <end position="239"/>
    </location>
</feature>
<feature type="transmembrane region" description="Helical" evidence="1">
    <location>
        <begin position="76"/>
        <end position="97"/>
    </location>
</feature>
<feature type="transmembrane region" description="Helical" evidence="1">
    <location>
        <begin position="190"/>
        <end position="212"/>
    </location>
</feature>
<name>A0A915HQF7_ROMCU</name>
<evidence type="ECO:0000313" key="3">
    <source>
        <dbReference type="WBParaSite" id="nRc.2.0.1.t03597-RA"/>
    </source>
</evidence>
<sequence length="274" mass="30873">MYVRLYPIFVYVISVERLLAVAVPFKFNKFTVRQGVMVSCCLGFLEVIETCLAYFGLDLSKEISCLIRDSAMTVSYALTTLILKVLLVSASLICYLISTQILKHRITLYVPLTDSIEMMLEPAVIIVQQKWARKYVESLIKRNTQTDNGQKSSDGIPIDSWKYDRNVFKVKNQVASSLMHLTPQNVELRLSIQSILIGVILIFNNVTFQILGNYPINVAANVLFITLLLLLFLASPVVFPIQVGPNPFPEIFGESLNHGPKIRLIYPDVGSPLR</sequence>
<keyword evidence="1" id="KW-0812">Transmembrane</keyword>
<keyword evidence="1" id="KW-1133">Transmembrane helix</keyword>
<feature type="transmembrane region" description="Helical" evidence="1">
    <location>
        <begin position="35"/>
        <end position="56"/>
    </location>
</feature>